<keyword evidence="1" id="KW-0472">Membrane</keyword>
<feature type="transmembrane region" description="Helical" evidence="1">
    <location>
        <begin position="87"/>
        <end position="103"/>
    </location>
</feature>
<feature type="transmembrane region" description="Helical" evidence="1">
    <location>
        <begin position="17"/>
        <end position="40"/>
    </location>
</feature>
<gene>
    <name evidence="2" type="ORF">FHR72_000318</name>
</gene>
<accession>A0A839Q8D3</accession>
<evidence type="ECO:0000313" key="2">
    <source>
        <dbReference type="EMBL" id="MBB2988861.1"/>
    </source>
</evidence>
<proteinExistence type="predicted"/>
<dbReference type="SUPFAM" id="SSF50998">
    <property type="entry name" value="Quinoprotein alcohol dehydrogenase-like"/>
    <property type="match status" value="1"/>
</dbReference>
<evidence type="ECO:0008006" key="4">
    <source>
        <dbReference type="Google" id="ProtNLM"/>
    </source>
</evidence>
<feature type="transmembrane region" description="Helical" evidence="1">
    <location>
        <begin position="123"/>
        <end position="143"/>
    </location>
</feature>
<comment type="caution">
    <text evidence="2">The sequence shown here is derived from an EMBL/GenBank/DDBJ whole genome shotgun (WGS) entry which is preliminary data.</text>
</comment>
<feature type="transmembrane region" description="Helical" evidence="1">
    <location>
        <begin position="52"/>
        <end position="75"/>
    </location>
</feature>
<dbReference type="Proteomes" id="UP000550501">
    <property type="component" value="Unassembled WGS sequence"/>
</dbReference>
<dbReference type="InterPro" id="IPR011047">
    <property type="entry name" value="Quinoprotein_ADH-like_sf"/>
</dbReference>
<dbReference type="AlphaFoldDB" id="A0A839Q8D3"/>
<organism evidence="2 3">
    <name type="scientific">Mycolicibacterium iranicum</name>
    <name type="common">Mycobacterium iranicum</name>
    <dbReference type="NCBI Taxonomy" id="912594"/>
    <lineage>
        <taxon>Bacteria</taxon>
        <taxon>Bacillati</taxon>
        <taxon>Actinomycetota</taxon>
        <taxon>Actinomycetes</taxon>
        <taxon>Mycobacteriales</taxon>
        <taxon>Mycobacteriaceae</taxon>
        <taxon>Mycolicibacterium</taxon>
    </lineage>
</organism>
<dbReference type="EMBL" id="JACHVU010000001">
    <property type="protein sequence ID" value="MBB2988861.1"/>
    <property type="molecule type" value="Genomic_DNA"/>
</dbReference>
<dbReference type="RefSeq" id="WP_183466145.1">
    <property type="nucleotide sequence ID" value="NZ_JACHVU010000001.1"/>
</dbReference>
<feature type="transmembrane region" description="Helical" evidence="1">
    <location>
        <begin position="155"/>
        <end position="174"/>
    </location>
</feature>
<keyword evidence="3" id="KW-1185">Reference proteome</keyword>
<sequence>MGNAELTTGTSLFPRSALLAAGSAIGGSVGAALLGGYAFMRRLPPGLQDASATRWMAVSGLLIVVGAGATIWISGSVLRGTDATRRASWLLTVVIAAAAYAVLGSPDSLAAATPTAVALLRLSWVVMAIAAILLVAAAVCGAGHSDATPSRRRPTVAAAVTLTLVLTVVGGGIARARTDTAITATPSDIPAVPTAVGTNIAYSLPIDDARSIVPAGPGFAVLEGDAVAGYAGDTGHRRWRFPLDVIGGACEPSSLRSTGTAADAVVIVQCLRGTPSYSSTRATRPALLTGIDAMTGRVLWTNGDNWRLRSTTVTGADVVPVLRGDDIGSLDPHTGKLRWVKHFGQDGCEGNLVGLRNATQDVVYFPVCAEEVMLHVVDGRTGDERTVRVDPPQPGVEFDTVELAAAAGDVVVLQASSDDDVRQRFTVAVDVSSGDSVRVPVEYLSTDRTSSDAGHYPGEVLQLTDGMEGTAVYLVAQRKFVHTTAATLDDEILDGQRWALIGGQLVTATAMTASYRSLMVTADEDGAATVLFSPCGGRYDGGVIPVPGAVLVVCAIEDYRNPTTYEVVGVR</sequence>
<evidence type="ECO:0000313" key="3">
    <source>
        <dbReference type="Proteomes" id="UP000550501"/>
    </source>
</evidence>
<keyword evidence="1" id="KW-0812">Transmembrane</keyword>
<evidence type="ECO:0000256" key="1">
    <source>
        <dbReference type="SAM" id="Phobius"/>
    </source>
</evidence>
<reference evidence="2 3" key="1">
    <citation type="submission" date="2020-08" db="EMBL/GenBank/DDBJ databases">
        <title>The Agave Microbiome: Exploring the role of microbial communities in plant adaptations to desert environments.</title>
        <authorList>
            <person name="Partida-Martinez L.P."/>
        </authorList>
    </citation>
    <scope>NUCLEOTIDE SEQUENCE [LARGE SCALE GENOMIC DNA]</scope>
    <source>
        <strain evidence="2 3">AT2.18</strain>
    </source>
</reference>
<protein>
    <recommendedName>
        <fullName evidence="4">Pyrrolo-quinoline quinone</fullName>
    </recommendedName>
</protein>
<keyword evidence="1" id="KW-1133">Transmembrane helix</keyword>
<name>A0A839Q8D3_MYCIR</name>